<dbReference type="EMBL" id="SRLO01000016">
    <property type="protein sequence ID" value="TNN86300.1"/>
    <property type="molecule type" value="Genomic_DNA"/>
</dbReference>
<organism evidence="1 2">
    <name type="scientific">Liparis tanakae</name>
    <name type="common">Tanaka's snailfish</name>
    <dbReference type="NCBI Taxonomy" id="230148"/>
    <lineage>
        <taxon>Eukaryota</taxon>
        <taxon>Metazoa</taxon>
        <taxon>Chordata</taxon>
        <taxon>Craniata</taxon>
        <taxon>Vertebrata</taxon>
        <taxon>Euteleostomi</taxon>
        <taxon>Actinopterygii</taxon>
        <taxon>Neopterygii</taxon>
        <taxon>Teleostei</taxon>
        <taxon>Neoteleostei</taxon>
        <taxon>Acanthomorphata</taxon>
        <taxon>Eupercaria</taxon>
        <taxon>Perciformes</taxon>
        <taxon>Cottioidei</taxon>
        <taxon>Cottales</taxon>
        <taxon>Liparidae</taxon>
        <taxon>Liparis</taxon>
    </lineage>
</organism>
<sequence length="128" mass="13754">MNGEVGVAAAAAAAAAVEDLGPSSGLDVAAASAAQDVARSCDSNCSSCPMKLKLGEMMLRRRRTNSKASSRRTRFLFIRNQQLMSSLWLSSTGIHLYWYAPSKWLGQSADTFSKAEIPVASRTSFFEA</sequence>
<keyword evidence="2" id="KW-1185">Reference proteome</keyword>
<evidence type="ECO:0000313" key="1">
    <source>
        <dbReference type="EMBL" id="TNN86300.1"/>
    </source>
</evidence>
<accession>A0A4Z2J879</accession>
<evidence type="ECO:0000313" key="2">
    <source>
        <dbReference type="Proteomes" id="UP000314294"/>
    </source>
</evidence>
<dbReference type="Proteomes" id="UP000314294">
    <property type="component" value="Unassembled WGS sequence"/>
</dbReference>
<dbReference type="AlphaFoldDB" id="A0A4Z2J879"/>
<comment type="caution">
    <text evidence="1">The sequence shown here is derived from an EMBL/GenBank/DDBJ whole genome shotgun (WGS) entry which is preliminary data.</text>
</comment>
<gene>
    <name evidence="1" type="ORF">EYF80_003385</name>
</gene>
<protein>
    <submittedName>
        <fullName evidence="1">Uncharacterized protein</fullName>
    </submittedName>
</protein>
<reference evidence="1 2" key="1">
    <citation type="submission" date="2019-03" db="EMBL/GenBank/DDBJ databases">
        <title>First draft genome of Liparis tanakae, snailfish: a comprehensive survey of snailfish specific genes.</title>
        <authorList>
            <person name="Kim W."/>
            <person name="Song I."/>
            <person name="Jeong J.-H."/>
            <person name="Kim D."/>
            <person name="Kim S."/>
            <person name="Ryu S."/>
            <person name="Song J.Y."/>
            <person name="Lee S.K."/>
        </authorList>
    </citation>
    <scope>NUCLEOTIDE SEQUENCE [LARGE SCALE GENOMIC DNA]</scope>
    <source>
        <tissue evidence="1">Muscle</tissue>
    </source>
</reference>
<proteinExistence type="predicted"/>
<name>A0A4Z2J879_9TELE</name>